<accession>A0A0A9EQT9</accession>
<protein>
    <submittedName>
        <fullName evidence="1">Uncharacterized protein</fullName>
    </submittedName>
</protein>
<sequence length="75" mass="9028">MLRDSEFQLFLRLMPSRFQMISLKQTFRDVLLQEMCQLDVLQTSSKKGDLNLSGYYIEQTYSRKFYLELQYASEN</sequence>
<organism evidence="1">
    <name type="scientific">Arundo donax</name>
    <name type="common">Giant reed</name>
    <name type="synonym">Donax arundinaceus</name>
    <dbReference type="NCBI Taxonomy" id="35708"/>
    <lineage>
        <taxon>Eukaryota</taxon>
        <taxon>Viridiplantae</taxon>
        <taxon>Streptophyta</taxon>
        <taxon>Embryophyta</taxon>
        <taxon>Tracheophyta</taxon>
        <taxon>Spermatophyta</taxon>
        <taxon>Magnoliopsida</taxon>
        <taxon>Liliopsida</taxon>
        <taxon>Poales</taxon>
        <taxon>Poaceae</taxon>
        <taxon>PACMAD clade</taxon>
        <taxon>Arundinoideae</taxon>
        <taxon>Arundineae</taxon>
        <taxon>Arundo</taxon>
    </lineage>
</organism>
<reference evidence="1" key="1">
    <citation type="submission" date="2014-09" db="EMBL/GenBank/DDBJ databases">
        <authorList>
            <person name="Magalhaes I.L.F."/>
            <person name="Oliveira U."/>
            <person name="Santos F.R."/>
            <person name="Vidigal T.H.D.A."/>
            <person name="Brescovit A.D."/>
            <person name="Santos A.J."/>
        </authorList>
    </citation>
    <scope>NUCLEOTIDE SEQUENCE</scope>
    <source>
        <tissue evidence="1">Shoot tissue taken approximately 20 cm above the soil surface</tissue>
    </source>
</reference>
<name>A0A0A9EQT9_ARUDO</name>
<reference evidence="1" key="2">
    <citation type="journal article" date="2015" name="Data Brief">
        <title>Shoot transcriptome of the giant reed, Arundo donax.</title>
        <authorList>
            <person name="Barrero R.A."/>
            <person name="Guerrero F.D."/>
            <person name="Moolhuijzen P."/>
            <person name="Goolsby J.A."/>
            <person name="Tidwell J."/>
            <person name="Bellgard S.E."/>
            <person name="Bellgard M.I."/>
        </authorList>
    </citation>
    <scope>NUCLEOTIDE SEQUENCE</scope>
    <source>
        <tissue evidence="1">Shoot tissue taken approximately 20 cm above the soil surface</tissue>
    </source>
</reference>
<dbReference type="EMBL" id="GBRH01197670">
    <property type="protein sequence ID" value="JAE00226.1"/>
    <property type="molecule type" value="Transcribed_RNA"/>
</dbReference>
<evidence type="ECO:0000313" key="1">
    <source>
        <dbReference type="EMBL" id="JAE00226.1"/>
    </source>
</evidence>
<dbReference type="AlphaFoldDB" id="A0A0A9EQT9"/>
<proteinExistence type="predicted"/>